<reference evidence="2 3" key="1">
    <citation type="journal article" date="2016" name="Nat. Commun.">
        <title>Thousands of microbial genomes shed light on interconnected biogeochemical processes in an aquifer system.</title>
        <authorList>
            <person name="Anantharaman K."/>
            <person name="Brown C.T."/>
            <person name="Hug L.A."/>
            <person name="Sharon I."/>
            <person name="Castelle C.J."/>
            <person name="Probst A.J."/>
            <person name="Thomas B.C."/>
            <person name="Singh A."/>
            <person name="Wilkins M.J."/>
            <person name="Karaoz U."/>
            <person name="Brodie E.L."/>
            <person name="Williams K.H."/>
            <person name="Hubbard S.S."/>
            <person name="Banfield J.F."/>
        </authorList>
    </citation>
    <scope>NUCLEOTIDE SEQUENCE [LARGE SCALE GENOMIC DNA]</scope>
</reference>
<dbReference type="Proteomes" id="UP000179010">
    <property type="component" value="Unassembled WGS sequence"/>
</dbReference>
<protein>
    <submittedName>
        <fullName evidence="2">Uncharacterized protein</fullName>
    </submittedName>
</protein>
<evidence type="ECO:0000313" key="3">
    <source>
        <dbReference type="Proteomes" id="UP000179010"/>
    </source>
</evidence>
<name>A0A1F4PNH4_UNCK3</name>
<keyword evidence="1" id="KW-0472">Membrane</keyword>
<keyword evidence="1" id="KW-1133">Transmembrane helix</keyword>
<sequence length="93" mass="10220">MICASPLIPTPPSKSRVALPPQNILDGLEGRMIRAVKISPTVAPQWAWWTTALVLVAIIVSVYLLYFVDTYQVEAINYSPSAYDQTGTTNPDL</sequence>
<evidence type="ECO:0000256" key="1">
    <source>
        <dbReference type="SAM" id="Phobius"/>
    </source>
</evidence>
<dbReference type="AlphaFoldDB" id="A0A1F4PNH4"/>
<organism evidence="2 3">
    <name type="scientific">candidate division Kazan bacterium RIFCSPLOWO2_01_FULL_48_13</name>
    <dbReference type="NCBI Taxonomy" id="1798539"/>
    <lineage>
        <taxon>Bacteria</taxon>
        <taxon>Bacteria division Kazan-3B-28</taxon>
    </lineage>
</organism>
<dbReference type="STRING" id="1798539.A2994_03530"/>
<dbReference type="EMBL" id="METE01000009">
    <property type="protein sequence ID" value="OGB85198.1"/>
    <property type="molecule type" value="Genomic_DNA"/>
</dbReference>
<evidence type="ECO:0000313" key="2">
    <source>
        <dbReference type="EMBL" id="OGB85198.1"/>
    </source>
</evidence>
<proteinExistence type="predicted"/>
<keyword evidence="1" id="KW-0812">Transmembrane</keyword>
<feature type="transmembrane region" description="Helical" evidence="1">
    <location>
        <begin position="46"/>
        <end position="68"/>
    </location>
</feature>
<comment type="caution">
    <text evidence="2">The sequence shown here is derived from an EMBL/GenBank/DDBJ whole genome shotgun (WGS) entry which is preliminary data.</text>
</comment>
<accession>A0A1F4PNH4</accession>
<gene>
    <name evidence="2" type="ORF">A2994_03530</name>
</gene>